<proteinExistence type="predicted"/>
<gene>
    <name evidence="1" type="ORF">SIAM614_08324</name>
</gene>
<name>A0P228_ROSAI</name>
<comment type="caution">
    <text evidence="1">The sequence shown here is derived from an EMBL/GenBank/DDBJ whole genome shotgun (WGS) entry which is preliminary data.</text>
</comment>
<dbReference type="EMBL" id="AAUW01000025">
    <property type="protein sequence ID" value="EAV40884.1"/>
    <property type="molecule type" value="Genomic_DNA"/>
</dbReference>
<reference evidence="1 2" key="1">
    <citation type="submission" date="2006-05" db="EMBL/GenBank/DDBJ databases">
        <authorList>
            <person name="King G."/>
            <person name="Ferriera S."/>
            <person name="Johnson J."/>
            <person name="Kravitz S."/>
            <person name="Beeson K."/>
            <person name="Sutton G."/>
            <person name="Rogers Y.-H."/>
            <person name="Friedman R."/>
            <person name="Frazier M."/>
            <person name="Venter J.C."/>
        </authorList>
    </citation>
    <scope>NUCLEOTIDE SEQUENCE [LARGE SCALE GENOMIC DNA]</scope>
    <source>
        <strain evidence="2">ATCC 25650 / DSM 13394 / JCM 20685 / NBRC 16684 / NCIMB 2208 / IAM 12614 / B1</strain>
    </source>
</reference>
<sequence>MVVLKLRKCGKCDPFESFCNADRGLVRSKPKDMKMGSLRVVGVLDREQRLLCATF</sequence>
<evidence type="ECO:0000313" key="2">
    <source>
        <dbReference type="Proteomes" id="UP000004848"/>
    </source>
</evidence>
<dbReference type="Proteomes" id="UP000004848">
    <property type="component" value="Unassembled WGS sequence"/>
</dbReference>
<organism evidence="1 2">
    <name type="scientific">Roseibium aggregatum (strain ATCC 25650 / DSM 13394 / JCM 20685 / NBRC 16684 / NCIMB 2208 / IAM 12614 / B1)</name>
    <name type="common">Stappia aggregata</name>
    <dbReference type="NCBI Taxonomy" id="384765"/>
    <lineage>
        <taxon>Bacteria</taxon>
        <taxon>Pseudomonadati</taxon>
        <taxon>Pseudomonadota</taxon>
        <taxon>Alphaproteobacteria</taxon>
        <taxon>Hyphomicrobiales</taxon>
        <taxon>Stappiaceae</taxon>
        <taxon>Roseibium</taxon>
    </lineage>
</organism>
<accession>A0P228</accession>
<protein>
    <submittedName>
        <fullName evidence="1">Uncharacterized protein</fullName>
    </submittedName>
</protein>
<dbReference type="AlphaFoldDB" id="A0P228"/>
<evidence type="ECO:0000313" key="1">
    <source>
        <dbReference type="EMBL" id="EAV40884.1"/>
    </source>
</evidence>